<feature type="transmembrane region" description="Helical" evidence="6">
    <location>
        <begin position="317"/>
        <end position="339"/>
    </location>
</feature>
<evidence type="ECO:0000256" key="1">
    <source>
        <dbReference type="ARBA" id="ARBA00004651"/>
    </source>
</evidence>
<feature type="transmembrane region" description="Helical" evidence="6">
    <location>
        <begin position="463"/>
        <end position="486"/>
    </location>
</feature>
<name>A0A4R4ELT5_9BACL</name>
<comment type="caution">
    <text evidence="8">The sequence shown here is derived from an EMBL/GenBank/DDBJ whole genome shotgun (WGS) entry which is preliminary data.</text>
</comment>
<feature type="transmembrane region" description="Helical" evidence="6">
    <location>
        <begin position="94"/>
        <end position="116"/>
    </location>
</feature>
<sequence length="502" mass="53622">MPDVVKSVALDRQSDSKTTSRSRSSLTLTVMLLCTFMTVANIFIVNVGTPTIQLGLGASFSDVQFIITGYTLSFAVALIIGGRLGDRYGRKKMLIIGVVGFTITSMLCGLATSVVILTAARIIQGLSAALISPQVLSIIQVSYPPEKRGAIFGWYGAIQGLASTTGQIIGGVLLAANPWDLGWRTIFFFSIPVGLLILFLAPSISESNASEKTRFDWAGAALAATGLMLLVYPLVQGQKEGWPPILISCLILSVPVLAAFVWFEKRVLRNNRVPFVQVELFRQRVFSTGMLVAFLLMSSQTAFFLITAYLFQIGLGFTALTTGFFILPMALGYFLASLLSSRTVGKVGPYVLTIGSVLTASGYLLLALSIMISGISPTIGQLLPAMVVLGFGQGFIAAPLTNIVLAKIRRSDVGSASGIFVTGFQIASAIGICIIGILWLNGLSHQANSNDIQLANAHNYADTFVYCLYLLAAYTAFLIPLTLVLAKNMQSPKIGADAVPKK</sequence>
<dbReference type="InterPro" id="IPR036259">
    <property type="entry name" value="MFS_trans_sf"/>
</dbReference>
<evidence type="ECO:0000313" key="9">
    <source>
        <dbReference type="Proteomes" id="UP000295418"/>
    </source>
</evidence>
<dbReference type="GO" id="GO:0005886">
    <property type="term" value="C:plasma membrane"/>
    <property type="evidence" value="ECO:0007669"/>
    <property type="project" value="UniProtKB-SubCell"/>
</dbReference>
<evidence type="ECO:0000256" key="6">
    <source>
        <dbReference type="SAM" id="Phobius"/>
    </source>
</evidence>
<keyword evidence="4 6" id="KW-1133">Transmembrane helix</keyword>
<evidence type="ECO:0000313" key="8">
    <source>
        <dbReference type="EMBL" id="TCZ79315.1"/>
    </source>
</evidence>
<feature type="transmembrane region" description="Helical" evidence="6">
    <location>
        <begin position="181"/>
        <end position="203"/>
    </location>
</feature>
<reference evidence="8 9" key="1">
    <citation type="submission" date="2019-03" db="EMBL/GenBank/DDBJ databases">
        <authorList>
            <person name="Kim M.K.M."/>
        </authorList>
    </citation>
    <scope>NUCLEOTIDE SEQUENCE [LARGE SCALE GENOMIC DNA]</scope>
    <source>
        <strain evidence="8 9">18JY21-1</strain>
    </source>
</reference>
<dbReference type="Gene3D" id="1.20.1720.10">
    <property type="entry name" value="Multidrug resistance protein D"/>
    <property type="match status" value="1"/>
</dbReference>
<feature type="transmembrane region" description="Helical" evidence="6">
    <location>
        <begin position="351"/>
        <end position="376"/>
    </location>
</feature>
<organism evidence="8 9">
    <name type="scientific">Paenibacillus albiflavus</name>
    <dbReference type="NCBI Taxonomy" id="2545760"/>
    <lineage>
        <taxon>Bacteria</taxon>
        <taxon>Bacillati</taxon>
        <taxon>Bacillota</taxon>
        <taxon>Bacilli</taxon>
        <taxon>Bacillales</taxon>
        <taxon>Paenibacillaceae</taxon>
        <taxon>Paenibacillus</taxon>
    </lineage>
</organism>
<feature type="transmembrane region" description="Helical" evidence="6">
    <location>
        <begin position="418"/>
        <end position="443"/>
    </location>
</feature>
<keyword evidence="5 6" id="KW-0472">Membrane</keyword>
<feature type="transmembrane region" description="Helical" evidence="6">
    <location>
        <begin position="215"/>
        <end position="235"/>
    </location>
</feature>
<keyword evidence="9" id="KW-1185">Reference proteome</keyword>
<gene>
    <name evidence="8" type="ORF">E0485_05475</name>
</gene>
<feature type="transmembrane region" description="Helical" evidence="6">
    <location>
        <begin position="284"/>
        <end position="311"/>
    </location>
</feature>
<dbReference type="PANTHER" id="PTHR42718">
    <property type="entry name" value="MAJOR FACILITATOR SUPERFAMILY MULTIDRUG TRANSPORTER MFSC"/>
    <property type="match status" value="1"/>
</dbReference>
<feature type="transmembrane region" description="Helical" evidence="6">
    <location>
        <begin position="122"/>
        <end position="139"/>
    </location>
</feature>
<proteinExistence type="predicted"/>
<dbReference type="SUPFAM" id="SSF103473">
    <property type="entry name" value="MFS general substrate transporter"/>
    <property type="match status" value="1"/>
</dbReference>
<dbReference type="Proteomes" id="UP000295418">
    <property type="component" value="Unassembled WGS sequence"/>
</dbReference>
<feature type="domain" description="Major facilitator superfamily (MFS) profile" evidence="7">
    <location>
        <begin position="27"/>
        <end position="490"/>
    </location>
</feature>
<feature type="transmembrane region" description="Helical" evidence="6">
    <location>
        <begin position="241"/>
        <end position="263"/>
    </location>
</feature>
<dbReference type="InterPro" id="IPR020846">
    <property type="entry name" value="MFS_dom"/>
</dbReference>
<keyword evidence="2" id="KW-0813">Transport</keyword>
<dbReference type="Gene3D" id="1.20.1250.20">
    <property type="entry name" value="MFS general substrate transporter like domains"/>
    <property type="match status" value="1"/>
</dbReference>
<dbReference type="PANTHER" id="PTHR42718:SF39">
    <property type="entry name" value="ACTINORHODIN TRANSPORTER-RELATED"/>
    <property type="match status" value="1"/>
</dbReference>
<accession>A0A4R4ELT5</accession>
<protein>
    <submittedName>
        <fullName evidence="8">MFS transporter</fullName>
    </submittedName>
</protein>
<keyword evidence="3 6" id="KW-0812">Transmembrane</keyword>
<dbReference type="OrthoDB" id="2321349at2"/>
<dbReference type="EMBL" id="SKFG01000003">
    <property type="protein sequence ID" value="TCZ79315.1"/>
    <property type="molecule type" value="Genomic_DNA"/>
</dbReference>
<dbReference type="InterPro" id="IPR011701">
    <property type="entry name" value="MFS"/>
</dbReference>
<dbReference type="PROSITE" id="PS50850">
    <property type="entry name" value="MFS"/>
    <property type="match status" value="1"/>
</dbReference>
<dbReference type="Pfam" id="PF07690">
    <property type="entry name" value="MFS_1"/>
    <property type="match status" value="1"/>
</dbReference>
<evidence type="ECO:0000259" key="7">
    <source>
        <dbReference type="PROSITE" id="PS50850"/>
    </source>
</evidence>
<feature type="transmembrane region" description="Helical" evidence="6">
    <location>
        <begin position="26"/>
        <end position="45"/>
    </location>
</feature>
<feature type="transmembrane region" description="Helical" evidence="6">
    <location>
        <begin position="382"/>
        <end position="406"/>
    </location>
</feature>
<evidence type="ECO:0000256" key="5">
    <source>
        <dbReference type="ARBA" id="ARBA00023136"/>
    </source>
</evidence>
<dbReference type="PRINTS" id="PR01036">
    <property type="entry name" value="TCRTETB"/>
</dbReference>
<dbReference type="RefSeq" id="WP_132416971.1">
    <property type="nucleotide sequence ID" value="NZ_SKFG01000003.1"/>
</dbReference>
<evidence type="ECO:0000256" key="4">
    <source>
        <dbReference type="ARBA" id="ARBA00022989"/>
    </source>
</evidence>
<dbReference type="AlphaFoldDB" id="A0A4R4ELT5"/>
<feature type="transmembrane region" description="Helical" evidence="6">
    <location>
        <begin position="65"/>
        <end position="82"/>
    </location>
</feature>
<dbReference type="CDD" id="cd17321">
    <property type="entry name" value="MFS_MMR_MDR_like"/>
    <property type="match status" value="1"/>
</dbReference>
<comment type="subcellular location">
    <subcellularLocation>
        <location evidence="1">Cell membrane</location>
        <topology evidence="1">Multi-pass membrane protein</topology>
    </subcellularLocation>
</comment>
<dbReference type="GO" id="GO:0022857">
    <property type="term" value="F:transmembrane transporter activity"/>
    <property type="evidence" value="ECO:0007669"/>
    <property type="project" value="InterPro"/>
</dbReference>
<evidence type="ECO:0000256" key="3">
    <source>
        <dbReference type="ARBA" id="ARBA00022692"/>
    </source>
</evidence>
<evidence type="ECO:0000256" key="2">
    <source>
        <dbReference type="ARBA" id="ARBA00022448"/>
    </source>
</evidence>
<feature type="transmembrane region" description="Helical" evidence="6">
    <location>
        <begin position="151"/>
        <end position="175"/>
    </location>
</feature>